<feature type="compositionally biased region" description="Basic residues" evidence="16">
    <location>
        <begin position="634"/>
        <end position="643"/>
    </location>
</feature>
<dbReference type="PANTHER" id="PTHR15459:SF2">
    <property type="entry name" value="CYTOCHROME B561 DOMAIN-CONTAINING PROTEIN"/>
    <property type="match status" value="1"/>
</dbReference>
<evidence type="ECO:0000256" key="13">
    <source>
        <dbReference type="ARBA" id="ARBA00023242"/>
    </source>
</evidence>
<evidence type="ECO:0000256" key="4">
    <source>
        <dbReference type="ARBA" id="ARBA00022448"/>
    </source>
</evidence>
<evidence type="ECO:0000256" key="5">
    <source>
        <dbReference type="ARBA" id="ARBA00022454"/>
    </source>
</evidence>
<dbReference type="PROSITE" id="PS50939">
    <property type="entry name" value="CYTOCHROME_B561"/>
    <property type="match status" value="1"/>
</dbReference>
<feature type="region of interest" description="Disordered" evidence="16">
    <location>
        <begin position="279"/>
        <end position="312"/>
    </location>
</feature>
<reference evidence="19" key="1">
    <citation type="journal article" date="2020" name="Front. Microbiol.">
        <title>Gene regulatory networks of Penicillium echinulatum 2HH and Penicillium oxalicum 114-2 inferred by a computational biology approach.</title>
        <authorList>
            <person name="Lenz A.R."/>
            <person name="Galan-Vasquez E."/>
            <person name="Balbinot E."/>
            <person name="De Abreu F.P."/>
            <person name="De Oliveira N.S."/>
            <person name="Da Rosa L.O."/>
            <person name="De Avila E Silva S."/>
            <person name="Camassola M."/>
            <person name="Dillon A.J.P."/>
            <person name="Perez-Rueda E."/>
        </authorList>
    </citation>
    <scope>NUCLEOTIDE SEQUENCE</scope>
    <source>
        <strain evidence="19">S1M29</strain>
    </source>
</reference>
<feature type="transmembrane region" description="Helical" evidence="17">
    <location>
        <begin position="103"/>
        <end position="124"/>
    </location>
</feature>
<keyword evidence="12 17" id="KW-0472">Membrane</keyword>
<dbReference type="OrthoDB" id="19261at2759"/>
<evidence type="ECO:0000256" key="6">
    <source>
        <dbReference type="ARBA" id="ARBA00022618"/>
    </source>
</evidence>
<feature type="compositionally biased region" description="Basic and acidic residues" evidence="16">
    <location>
        <begin position="290"/>
        <end position="307"/>
    </location>
</feature>
<dbReference type="Gene3D" id="1.20.120.1770">
    <property type="match status" value="1"/>
</dbReference>
<feature type="compositionally biased region" description="Basic and acidic residues" evidence="16">
    <location>
        <begin position="586"/>
        <end position="598"/>
    </location>
</feature>
<feature type="compositionally biased region" description="Low complexity" evidence="16">
    <location>
        <begin position="382"/>
        <end position="397"/>
    </location>
</feature>
<dbReference type="EMBL" id="WIWV01000116">
    <property type="protein sequence ID" value="KAF7713501.1"/>
    <property type="molecule type" value="Genomic_DNA"/>
</dbReference>
<feature type="transmembrane region" description="Helical" evidence="17">
    <location>
        <begin position="203"/>
        <end position="224"/>
    </location>
</feature>
<gene>
    <name evidence="19" type="ORF">PECM_000998</name>
</gene>
<feature type="compositionally biased region" description="Basic and acidic residues" evidence="16">
    <location>
        <begin position="407"/>
        <end position="418"/>
    </location>
</feature>
<dbReference type="SMART" id="SM00665">
    <property type="entry name" value="B561"/>
    <property type="match status" value="1"/>
</dbReference>
<organism evidence="19 20">
    <name type="scientific">Penicillium ucsense</name>
    <dbReference type="NCBI Taxonomy" id="2839758"/>
    <lineage>
        <taxon>Eukaryota</taxon>
        <taxon>Fungi</taxon>
        <taxon>Dikarya</taxon>
        <taxon>Ascomycota</taxon>
        <taxon>Pezizomycotina</taxon>
        <taxon>Eurotiomycetes</taxon>
        <taxon>Eurotiomycetidae</taxon>
        <taxon>Eurotiales</taxon>
        <taxon>Aspergillaceae</taxon>
        <taxon>Penicillium</taxon>
    </lineage>
</organism>
<evidence type="ECO:0000256" key="16">
    <source>
        <dbReference type="SAM" id="MobiDB-lite"/>
    </source>
</evidence>
<feature type="compositionally biased region" description="Basic and acidic residues" evidence="16">
    <location>
        <begin position="438"/>
        <end position="455"/>
    </location>
</feature>
<evidence type="ECO:0000256" key="8">
    <source>
        <dbReference type="ARBA" id="ARBA00022776"/>
    </source>
</evidence>
<evidence type="ECO:0000313" key="19">
    <source>
        <dbReference type="EMBL" id="KAF7713501.1"/>
    </source>
</evidence>
<dbReference type="AlphaFoldDB" id="A0A8J8VXF4"/>
<proteinExistence type="predicted"/>
<evidence type="ECO:0000256" key="7">
    <source>
        <dbReference type="ARBA" id="ARBA00022692"/>
    </source>
</evidence>
<keyword evidence="10" id="KW-0249">Electron transport</keyword>
<feature type="compositionally biased region" description="Basic and acidic residues" evidence="16">
    <location>
        <begin position="757"/>
        <end position="772"/>
    </location>
</feature>
<keyword evidence="15" id="KW-0137">Centromere</keyword>
<feature type="transmembrane region" description="Helical" evidence="17">
    <location>
        <begin position="136"/>
        <end position="155"/>
    </location>
</feature>
<dbReference type="GO" id="GO:0016020">
    <property type="term" value="C:membrane"/>
    <property type="evidence" value="ECO:0007669"/>
    <property type="project" value="UniProtKB-SubCell"/>
</dbReference>
<keyword evidence="8" id="KW-0498">Mitosis</keyword>
<feature type="region of interest" description="Disordered" evidence="16">
    <location>
        <begin position="521"/>
        <end position="772"/>
    </location>
</feature>
<evidence type="ECO:0000256" key="3">
    <source>
        <dbReference type="ARBA" id="ARBA00004629"/>
    </source>
</evidence>
<keyword evidence="9" id="KW-0995">Kinetochore</keyword>
<feature type="compositionally biased region" description="Low complexity" evidence="16">
    <location>
        <begin position="563"/>
        <end position="575"/>
    </location>
</feature>
<dbReference type="Proteomes" id="UP000631181">
    <property type="component" value="Unassembled WGS sequence"/>
</dbReference>
<keyword evidence="14" id="KW-0131">Cell cycle</keyword>
<evidence type="ECO:0000259" key="18">
    <source>
        <dbReference type="PROSITE" id="PS50939"/>
    </source>
</evidence>
<keyword evidence="20" id="KW-1185">Reference proteome</keyword>
<dbReference type="GO" id="GO:0007059">
    <property type="term" value="P:chromosome segregation"/>
    <property type="evidence" value="ECO:0007669"/>
    <property type="project" value="TreeGrafter"/>
</dbReference>
<keyword evidence="6" id="KW-0132">Cell division</keyword>
<dbReference type="InterPro" id="IPR007128">
    <property type="entry name" value="PMF1/Nnf1"/>
</dbReference>
<accession>A0A8J8VXF4</accession>
<comment type="caution">
    <text evidence="19">The sequence shown here is derived from an EMBL/GenBank/DDBJ whole genome shotgun (WGS) entry which is preliminary data.</text>
</comment>
<evidence type="ECO:0000256" key="9">
    <source>
        <dbReference type="ARBA" id="ARBA00022838"/>
    </source>
</evidence>
<evidence type="ECO:0000256" key="2">
    <source>
        <dbReference type="ARBA" id="ARBA00004370"/>
    </source>
</evidence>
<evidence type="ECO:0000313" key="20">
    <source>
        <dbReference type="Proteomes" id="UP000631181"/>
    </source>
</evidence>
<keyword evidence="4" id="KW-0813">Transport</keyword>
<evidence type="ECO:0000256" key="12">
    <source>
        <dbReference type="ARBA" id="ARBA00023136"/>
    </source>
</evidence>
<feature type="compositionally biased region" description="Low complexity" evidence="16">
    <location>
        <begin position="680"/>
        <end position="709"/>
    </location>
</feature>
<protein>
    <recommendedName>
        <fullName evidence="18">Cytochrome b561 domain-containing protein</fullName>
    </recommendedName>
</protein>
<feature type="compositionally biased region" description="Basic and acidic residues" evidence="16">
    <location>
        <begin position="358"/>
        <end position="374"/>
    </location>
</feature>
<feature type="compositionally biased region" description="Basic and acidic residues" evidence="16">
    <location>
        <begin position="608"/>
        <end position="633"/>
    </location>
</feature>
<keyword evidence="11 17" id="KW-1133">Transmembrane helix</keyword>
<feature type="compositionally biased region" description="Pro residues" evidence="16">
    <location>
        <begin position="710"/>
        <end position="722"/>
    </location>
</feature>
<dbReference type="CDD" id="cd08760">
    <property type="entry name" value="Cyt_b561_FRRS1_like"/>
    <property type="match status" value="1"/>
</dbReference>
<dbReference type="GO" id="GO:0051301">
    <property type="term" value="P:cell division"/>
    <property type="evidence" value="ECO:0007669"/>
    <property type="project" value="UniProtKB-KW"/>
</dbReference>
<feature type="transmembrane region" description="Helical" evidence="17">
    <location>
        <begin position="65"/>
        <end position="91"/>
    </location>
</feature>
<evidence type="ECO:0000256" key="10">
    <source>
        <dbReference type="ARBA" id="ARBA00022982"/>
    </source>
</evidence>
<feature type="region of interest" description="Disordered" evidence="16">
    <location>
        <begin position="340"/>
        <end position="419"/>
    </location>
</feature>
<keyword evidence="7 17" id="KW-0812">Transmembrane</keyword>
<dbReference type="InterPro" id="IPR006593">
    <property type="entry name" value="Cyt_b561/ferric_Rdtase_TM"/>
</dbReference>
<dbReference type="PANTHER" id="PTHR15459">
    <property type="entry name" value="POLYAMINE-MODULATED FACTOR 1"/>
    <property type="match status" value="1"/>
</dbReference>
<evidence type="ECO:0000256" key="11">
    <source>
        <dbReference type="ARBA" id="ARBA00022989"/>
    </source>
</evidence>
<evidence type="ECO:0000256" key="14">
    <source>
        <dbReference type="ARBA" id="ARBA00023306"/>
    </source>
</evidence>
<feature type="compositionally biased region" description="Polar residues" evidence="16">
    <location>
        <begin position="731"/>
        <end position="748"/>
    </location>
</feature>
<keyword evidence="5" id="KW-0158">Chromosome</keyword>
<evidence type="ECO:0000256" key="17">
    <source>
        <dbReference type="SAM" id="Phobius"/>
    </source>
</evidence>
<dbReference type="GO" id="GO:0000444">
    <property type="term" value="C:MIS12/MIND type complex"/>
    <property type="evidence" value="ECO:0007669"/>
    <property type="project" value="InterPro"/>
</dbReference>
<evidence type="ECO:0000256" key="1">
    <source>
        <dbReference type="ARBA" id="ARBA00004123"/>
    </source>
</evidence>
<evidence type="ECO:0000256" key="15">
    <source>
        <dbReference type="ARBA" id="ARBA00023328"/>
    </source>
</evidence>
<feature type="compositionally biased region" description="Basic and acidic residues" evidence="16">
    <location>
        <begin position="652"/>
        <end position="679"/>
    </location>
</feature>
<feature type="transmembrane region" description="Helical" evidence="17">
    <location>
        <begin position="176"/>
        <end position="197"/>
    </location>
</feature>
<feature type="compositionally biased region" description="Basic residues" evidence="16">
    <location>
        <begin position="576"/>
        <end position="585"/>
    </location>
</feature>
<comment type="subcellular location">
    <subcellularLocation>
        <location evidence="3">Chromosome</location>
        <location evidence="3">Centromere</location>
        <location evidence="3">Kinetochore</location>
    </subcellularLocation>
    <subcellularLocation>
        <location evidence="2">Membrane</location>
    </subcellularLocation>
    <subcellularLocation>
        <location evidence="1">Nucleus</location>
    </subcellularLocation>
</comment>
<keyword evidence="13" id="KW-0539">Nucleus</keyword>
<feature type="compositionally biased region" description="Basic and acidic residues" evidence="16">
    <location>
        <begin position="547"/>
        <end position="561"/>
    </location>
</feature>
<feature type="compositionally biased region" description="Polar residues" evidence="16">
    <location>
        <begin position="485"/>
        <end position="496"/>
    </location>
</feature>
<feature type="region of interest" description="Disordered" evidence="16">
    <location>
        <begin position="438"/>
        <end position="506"/>
    </location>
</feature>
<sequence length="772" mass="85876">MSNPGLTAAGSSTYSSDTLHVGDGTWDTQRDTFLLPNLMGLNFETMRYNGMGNRFKDMPEYHTLIIAHGVIATIVFLGLVPISLLTIRYYSRWNPFWAFKLHAWFQVLTLLLSTVVFVLGWFAVGPKRSLTNPHHGIGLAIYVIVVFQVFWGWFLHRKESKRVRHHVPLKLVIHRWLGRTLAILGIVQIPLGLTLYGSPKVLFILYSIAVFAFLLIYFVLSYLYDDEGFHLASEHGSRYSGPSVVEEHHHAAGGGGGGIGNALAGGALGAGLASIFNRRGRGRPPSEAYEESRSSYLDDKYSDESSRSSRGGWGKKILELGELAGAGLLAKKWWDRRRQREDDSEVGRYKPAHSRSHSYTEESLSRLEDGRPEPTHPPVTARPPSRAPSRAQSPGSSYYYDSTYLSEHPDRRPSHGVRDALLGGGAIAAVKRLFSRTKGKDEEERRRLDEIRRRDEEDEALQRANSKRRRHEEALGPYPQRRKPSSYTDSELTPTDLTPRPHPATQRIMSGSSLLTAEPMASGAVGATSDVPPLPPIHQELSGDLSSPERPHSPHSHRTEDIAAGAAAASALGAASHRRRNSGSRRRGDSRQRSDHVESPPVSVKVKMHNDGRHVTLRRLTEEEAAAQREARRRERRNSRRRGSSAGSFSGDEGRDYDRWRRVEELERQQAEQMRREQEAAAASLPVPGGPSASVPPSSFHPSQSQISHLPPPPPIPPPAPSSIPYGPGSVTSPGTWTGTEASGSYANNRRRRRAERARARQERQQHGVEFE</sequence>
<feature type="domain" description="Cytochrome b561" evidence="18">
    <location>
        <begin position="30"/>
        <end position="227"/>
    </location>
</feature>
<name>A0A8J8VXF4_9EURO</name>
<dbReference type="GO" id="GO:0005634">
    <property type="term" value="C:nucleus"/>
    <property type="evidence" value="ECO:0007669"/>
    <property type="project" value="UniProtKB-SubCell"/>
</dbReference>